<evidence type="ECO:0000256" key="1">
    <source>
        <dbReference type="SAM" id="MobiDB-lite"/>
    </source>
</evidence>
<evidence type="ECO:0008006" key="4">
    <source>
        <dbReference type="Google" id="ProtNLM"/>
    </source>
</evidence>
<comment type="caution">
    <text evidence="2">The sequence shown here is derived from an EMBL/GenBank/DDBJ whole genome shotgun (WGS) entry which is preliminary data.</text>
</comment>
<dbReference type="Gene3D" id="3.30.565.10">
    <property type="entry name" value="Histidine kinase-like ATPase, C-terminal domain"/>
    <property type="match status" value="1"/>
</dbReference>
<organism evidence="2 3">
    <name type="scientific">Ficus carica</name>
    <name type="common">Common fig</name>
    <dbReference type="NCBI Taxonomy" id="3494"/>
    <lineage>
        <taxon>Eukaryota</taxon>
        <taxon>Viridiplantae</taxon>
        <taxon>Streptophyta</taxon>
        <taxon>Embryophyta</taxon>
        <taxon>Tracheophyta</taxon>
        <taxon>Spermatophyta</taxon>
        <taxon>Magnoliopsida</taxon>
        <taxon>eudicotyledons</taxon>
        <taxon>Gunneridae</taxon>
        <taxon>Pentapetalae</taxon>
        <taxon>rosids</taxon>
        <taxon>fabids</taxon>
        <taxon>Rosales</taxon>
        <taxon>Moraceae</taxon>
        <taxon>Ficeae</taxon>
        <taxon>Ficus</taxon>
    </lineage>
</organism>
<feature type="compositionally biased region" description="Low complexity" evidence="1">
    <location>
        <begin position="32"/>
        <end position="68"/>
    </location>
</feature>
<reference evidence="2" key="1">
    <citation type="submission" date="2023-07" db="EMBL/GenBank/DDBJ databases">
        <title>draft genome sequence of fig (Ficus carica).</title>
        <authorList>
            <person name="Takahashi T."/>
            <person name="Nishimura K."/>
        </authorList>
    </citation>
    <scope>NUCLEOTIDE SEQUENCE</scope>
</reference>
<dbReference type="Proteomes" id="UP001187192">
    <property type="component" value="Unassembled WGS sequence"/>
</dbReference>
<dbReference type="InterPro" id="IPR036890">
    <property type="entry name" value="HATPase_C_sf"/>
</dbReference>
<dbReference type="PANTHER" id="PTHR48206:SF1">
    <property type="entry name" value="CHLOROPLAST SENSOR KINASE, CHLOROPLASTIC"/>
    <property type="match status" value="1"/>
</dbReference>
<evidence type="ECO:0000313" key="2">
    <source>
        <dbReference type="EMBL" id="GMN41559.1"/>
    </source>
</evidence>
<accession>A0AA88DHR6</accession>
<feature type="compositionally biased region" description="Low complexity" evidence="1">
    <location>
        <begin position="1"/>
        <end position="16"/>
    </location>
</feature>
<dbReference type="AlphaFoldDB" id="A0AA88DHR6"/>
<dbReference type="InterPro" id="IPR053334">
    <property type="entry name" value="Chloroplast_Sensor_Kinase"/>
</dbReference>
<gene>
    <name evidence="2" type="ORF">TIFTF001_010784</name>
</gene>
<dbReference type="EMBL" id="BTGU01000013">
    <property type="protein sequence ID" value="GMN41559.1"/>
    <property type="molecule type" value="Genomic_DNA"/>
</dbReference>
<proteinExistence type="predicted"/>
<name>A0AA88DHR6_FICCA</name>
<feature type="region of interest" description="Disordered" evidence="1">
    <location>
        <begin position="1"/>
        <end position="80"/>
    </location>
</feature>
<evidence type="ECO:0000313" key="3">
    <source>
        <dbReference type="Proteomes" id="UP001187192"/>
    </source>
</evidence>
<protein>
    <recommendedName>
        <fullName evidence="4">Chloroplast sensor kinase, chloroplastic</fullName>
    </recommendedName>
</protein>
<keyword evidence="3" id="KW-1185">Reference proteome</keyword>
<dbReference type="SUPFAM" id="SSF55874">
    <property type="entry name" value="ATPase domain of HSP90 chaperone/DNA topoisomerase II/histidine kinase"/>
    <property type="match status" value="1"/>
</dbReference>
<sequence length="626" mass="68424">MLLSANPTLNPLLSNPDSPPIFSHSSPKLHKLPSTSPSSLRRPLSSPATASSSSSSSSSPSSVQNPSSFRPVSNDDPSDDAALLSSASAVAAAIRAASTSPVDFVQRIEKDPKTALVLPSSDFQNLCVEQLDLFLRIVNPNAHLSVYVRPAGSYVMDRLELRRVIAYPGVNARDVVILVGNFSIPTGLRAAEAVLSNQQVECIPESRAVVFPMVKYPFVVGFLVAEFHGVEMPTPGNVQNQGSDSSEKAPAFPLDSDTKSWDVWTLEDELWGMYKFTADQRSNAINISQSLAMAYVMDQKALLLQQSSWQNNVRMSNLVEQIRGPLSSIRTLSKMLSLHTKRGEVSYDIVEDILVQGDHMRDTLKQLQDAVSLTKANIVRYNEETLKKMSKSTFAHPESVWPHLSNDFPKDGSSTKIQSRGDTLSLNTLSRDLEMPMPPPALAPLRQHEIRPCDVSDVLADLVEAVRPLARKQQRLIKLIELEQALQVAIEEPALRQALSNLIEGALLRTQVGGKVEIVCMRAPAGGALVVIDDDGLDMHYMTQMHSLTPFGADLCSEELVEDNMTWNFVAGLTVAREILESYGCVVRVNSPRTKDAALGSGGTRVELWLPCFTALSDFNGPAQEV</sequence>
<dbReference type="PANTHER" id="PTHR48206">
    <property type="entry name" value="CHLOROPLAST SENSOR KINASE, CHLOROPLASTIC"/>
    <property type="match status" value="1"/>
</dbReference>